<feature type="transmembrane region" description="Helical" evidence="8">
    <location>
        <begin position="525"/>
        <end position="545"/>
    </location>
</feature>
<evidence type="ECO:0000313" key="9">
    <source>
        <dbReference type="EMBL" id="GAO98940.1"/>
    </source>
</evidence>
<evidence type="ECO:0000256" key="3">
    <source>
        <dbReference type="ARBA" id="ARBA00022475"/>
    </source>
</evidence>
<proteinExistence type="predicted"/>
<feature type="transmembrane region" description="Helical" evidence="8">
    <location>
        <begin position="462"/>
        <end position="480"/>
    </location>
</feature>
<dbReference type="Pfam" id="PF00873">
    <property type="entry name" value="ACR_tran"/>
    <property type="match status" value="1"/>
</dbReference>
<dbReference type="Gene3D" id="1.20.1640.10">
    <property type="entry name" value="Multidrug efflux transporter AcrB transmembrane domain"/>
    <property type="match status" value="2"/>
</dbReference>
<dbReference type="STRING" id="1629334.Cva_01610"/>
<dbReference type="Proteomes" id="UP000036771">
    <property type="component" value="Unassembled WGS sequence"/>
</dbReference>
<dbReference type="AlphaFoldDB" id="A0A0K8MEH8"/>
<keyword evidence="3" id="KW-1003">Cell membrane</keyword>
<accession>A0A0K8MEH8</accession>
<keyword evidence="7 8" id="KW-0472">Membrane</keyword>
<dbReference type="Gene3D" id="3.30.2090.10">
    <property type="entry name" value="Multidrug efflux transporter AcrB TolC docking domain, DN and DC subdomains"/>
    <property type="match status" value="2"/>
</dbReference>
<evidence type="ECO:0000256" key="5">
    <source>
        <dbReference type="ARBA" id="ARBA00022692"/>
    </source>
</evidence>
<dbReference type="SUPFAM" id="SSF82866">
    <property type="entry name" value="Multidrug efflux transporter AcrB transmembrane domain"/>
    <property type="match status" value="2"/>
</dbReference>
<dbReference type="EMBL" id="BBVC01000103">
    <property type="protein sequence ID" value="GAO98940.1"/>
    <property type="molecule type" value="Genomic_DNA"/>
</dbReference>
<dbReference type="PRINTS" id="PR00702">
    <property type="entry name" value="ACRIFLAVINRP"/>
</dbReference>
<dbReference type="PANTHER" id="PTHR32063:SF28">
    <property type="entry name" value="BLR2861 PROTEIN"/>
    <property type="match status" value="1"/>
</dbReference>
<keyword evidence="5 8" id="KW-0812">Transmembrane</keyword>
<feature type="transmembrane region" description="Helical" evidence="8">
    <location>
        <begin position="977"/>
        <end position="1003"/>
    </location>
</feature>
<evidence type="ECO:0000313" key="10">
    <source>
        <dbReference type="Proteomes" id="UP000036771"/>
    </source>
</evidence>
<evidence type="ECO:0000256" key="8">
    <source>
        <dbReference type="SAM" id="Phobius"/>
    </source>
</evidence>
<dbReference type="PANTHER" id="PTHR32063">
    <property type="match status" value="1"/>
</dbReference>
<feature type="transmembrane region" description="Helical" evidence="8">
    <location>
        <begin position="944"/>
        <end position="965"/>
    </location>
</feature>
<dbReference type="InterPro" id="IPR001036">
    <property type="entry name" value="Acrflvin-R"/>
</dbReference>
<keyword evidence="10" id="KW-1185">Reference proteome</keyword>
<evidence type="ECO:0000256" key="2">
    <source>
        <dbReference type="ARBA" id="ARBA00022448"/>
    </source>
</evidence>
<evidence type="ECO:0000256" key="7">
    <source>
        <dbReference type="ARBA" id="ARBA00023136"/>
    </source>
</evidence>
<sequence length="1015" mass="113225">MNLPEFCIRRPVFTLVLNFLMVLIGVISFERLSVREYPNIDEPVVTVETTWKGASAEIVETQVTQKLEETLAGLEQLDMMTSSSRQEFSQITLRFKIGRDLEAAANDIRDRVSRVRGSLPNNIDEPVIAKVEADAEPIIYLAFSGEQQSPLEITDYADRYVKDRLKTIEGVAEVQILGQRIFAMRIWLDRLKLAGFGLTVQDVETALEKQNLEVPAGRIESVEREFTVLSETDLKTPQQFENLILKVVRDYPVKLKDVGRAELGAADERSYVRFNGQNAIALGIVKQAIANPLDISRAVHEMFPEIRQALPAGMKVDIAYDISVFIDHSIKSVYKTILEAIFLVMAVIFLFLRNLRSTLIPLVTIPVSLITTFALMHVLGFTINTLTLLSLVLAIGLVVDDAIVMLENVYRYIEKGLKPLEAAIKGSKEIMFAIISMTTTLVAVYAPIAFMQGKVGRLFLEFSLTLACAVLVSGVVALTLSPMMCARLLRPHEKHGKIYNNIENFLIKLNEAYKNLLMALLKKRFLVVLMGVVSLLLNVMFFRMLPSELSPVEDRGFIMAIGMAPEGSTIGFTDKYAKKMELFYKKIPEVEEYFVVSGRPYVSQILSFLSLKPWAIRHRKQQAITAELAPQLFSIPGLLAFAMNPGSLGSSPIERPIQLVIKTDLSYEKLDQLTKKILKEAAQFKELADLDADIKLDKPELRLTIDREKSSAVDVSVATIDRTLETLLGGKQVTRFKREGKQYDVIVQIRDEERRNPEDITDLFVRGRDNTMIQLANLVKIKETSAPKELNRFNQQHAVTISAGLGPGATLGQSLDTLEKVVRKHISAGTTIDYKEGSREFKKTGRELYITLLLSLVFIYLVLSAQFESFRDPLIIMLSVPLALTGALMALVLTKGTLNVYSQIGMVTLIGLITKNGIMIVEFANQLRERGHTILEAVVEASNLRLRPILMTTAAMILGNIPLALDTGAGAESRNSIGWVIVGGLTIGTLMTLFVIPTVYTYLARGKVEKHPVNL</sequence>
<dbReference type="OrthoDB" id="9806532at2"/>
<keyword evidence="2" id="KW-0813">Transport</keyword>
<dbReference type="SUPFAM" id="SSF82714">
    <property type="entry name" value="Multidrug efflux transporter AcrB TolC docking domain, DN and DC subdomains"/>
    <property type="match status" value="2"/>
</dbReference>
<feature type="transmembrane region" description="Helical" evidence="8">
    <location>
        <begin position="873"/>
        <end position="892"/>
    </location>
</feature>
<dbReference type="GO" id="GO:0005886">
    <property type="term" value="C:plasma membrane"/>
    <property type="evidence" value="ECO:0007669"/>
    <property type="project" value="UniProtKB-SubCell"/>
</dbReference>
<feature type="transmembrane region" description="Helical" evidence="8">
    <location>
        <begin position="904"/>
        <end position="924"/>
    </location>
</feature>
<evidence type="ECO:0000256" key="1">
    <source>
        <dbReference type="ARBA" id="ARBA00004429"/>
    </source>
</evidence>
<feature type="transmembrane region" description="Helical" evidence="8">
    <location>
        <begin position="430"/>
        <end position="450"/>
    </location>
</feature>
<comment type="caution">
    <text evidence="9">The sequence shown here is derived from an EMBL/GenBank/DDBJ whole genome shotgun (WGS) entry which is preliminary data.</text>
</comment>
<dbReference type="GO" id="GO:0042910">
    <property type="term" value="F:xenobiotic transmembrane transporter activity"/>
    <property type="evidence" value="ECO:0007669"/>
    <property type="project" value="TreeGrafter"/>
</dbReference>
<dbReference type="FunFam" id="1.20.1640.10:FF:000001">
    <property type="entry name" value="Efflux pump membrane transporter"/>
    <property type="match status" value="1"/>
</dbReference>
<dbReference type="Gene3D" id="3.30.70.1320">
    <property type="entry name" value="Multidrug efflux transporter AcrB pore domain like"/>
    <property type="match status" value="1"/>
</dbReference>
<dbReference type="Gene3D" id="3.30.70.1430">
    <property type="entry name" value="Multidrug efflux transporter AcrB pore domain"/>
    <property type="match status" value="2"/>
</dbReference>
<feature type="transmembrane region" description="Helical" evidence="8">
    <location>
        <begin position="333"/>
        <end position="352"/>
    </location>
</feature>
<keyword evidence="4" id="KW-0997">Cell inner membrane</keyword>
<evidence type="ECO:0000256" key="6">
    <source>
        <dbReference type="ARBA" id="ARBA00022989"/>
    </source>
</evidence>
<evidence type="ECO:0000256" key="4">
    <source>
        <dbReference type="ARBA" id="ARBA00022519"/>
    </source>
</evidence>
<name>A0A0K8MEH8_9PROT</name>
<organism evidence="9 10">
    <name type="scientific">Caedimonas varicaedens</name>
    <dbReference type="NCBI Taxonomy" id="1629334"/>
    <lineage>
        <taxon>Bacteria</taxon>
        <taxon>Pseudomonadati</taxon>
        <taxon>Pseudomonadota</taxon>
        <taxon>Alphaproteobacteria</taxon>
        <taxon>Holosporales</taxon>
        <taxon>Caedimonadaceae</taxon>
        <taxon>Caedimonas</taxon>
    </lineage>
</organism>
<feature type="transmembrane region" description="Helical" evidence="8">
    <location>
        <begin position="848"/>
        <end position="867"/>
    </location>
</feature>
<protein>
    <submittedName>
        <fullName evidence="9">Efflux pump membrane transporter BepE</fullName>
    </submittedName>
</protein>
<dbReference type="Gene3D" id="3.30.70.1440">
    <property type="entry name" value="Multidrug efflux transporter AcrB pore domain"/>
    <property type="match status" value="1"/>
</dbReference>
<feature type="transmembrane region" description="Helical" evidence="8">
    <location>
        <begin position="386"/>
        <end position="410"/>
    </location>
</feature>
<reference evidence="9 10" key="1">
    <citation type="submission" date="2015-03" db="EMBL/GenBank/DDBJ databases">
        <title>Caedibacter varicaedens, whole genome shotgun sequence.</title>
        <authorList>
            <person name="Suzuki H."/>
            <person name="Dapper A.L."/>
            <person name="Gibson A.K."/>
            <person name="Jackson C."/>
            <person name="Lee H."/>
            <person name="Pejaver V.R."/>
            <person name="Doak T."/>
            <person name="Lynch M."/>
        </authorList>
    </citation>
    <scope>NUCLEOTIDE SEQUENCE [LARGE SCALE GENOMIC DNA]</scope>
</reference>
<dbReference type="SUPFAM" id="SSF82693">
    <property type="entry name" value="Multidrug efflux transporter AcrB pore domain, PN1, PN2, PC1 and PC2 subdomains"/>
    <property type="match status" value="3"/>
</dbReference>
<dbReference type="InterPro" id="IPR027463">
    <property type="entry name" value="AcrB_DN_DC_subdom"/>
</dbReference>
<keyword evidence="6 8" id="KW-1133">Transmembrane helix</keyword>
<gene>
    <name evidence="9" type="primary">bepE_2</name>
    <name evidence="9" type="ORF">Cva_01610</name>
</gene>
<feature type="transmembrane region" description="Helical" evidence="8">
    <location>
        <begin position="12"/>
        <end position="29"/>
    </location>
</feature>
<comment type="subcellular location">
    <subcellularLocation>
        <location evidence="1">Cell inner membrane</location>
        <topology evidence="1">Multi-pass membrane protein</topology>
    </subcellularLocation>
</comment>
<feature type="transmembrane region" description="Helical" evidence="8">
    <location>
        <begin position="359"/>
        <end position="380"/>
    </location>
</feature>